<dbReference type="InParanoid" id="F5Y9H6"/>
<feature type="transmembrane region" description="Helical" evidence="1">
    <location>
        <begin position="25"/>
        <end position="47"/>
    </location>
</feature>
<keyword evidence="1" id="KW-1133">Transmembrane helix</keyword>
<dbReference type="HOGENOM" id="CLU_3158986_0_0_12"/>
<dbReference type="KEGG" id="taz:TREAZ_0862"/>
<reference evidence="3" key="1">
    <citation type="submission" date="2009-12" db="EMBL/GenBank/DDBJ databases">
        <title>Complete sequence of Treponema azotonutricium strain ZAS-9.</title>
        <authorList>
            <person name="Tetu S.G."/>
            <person name="Matson E."/>
            <person name="Ren Q."/>
            <person name="Seshadri R."/>
            <person name="Elbourne L."/>
            <person name="Hassan K.A."/>
            <person name="Durkin A."/>
            <person name="Radune D."/>
            <person name="Mohamoud Y."/>
            <person name="Shay R."/>
            <person name="Jin S."/>
            <person name="Zhang X."/>
            <person name="Lucey K."/>
            <person name="Ballor N.R."/>
            <person name="Ottesen E."/>
            <person name="Rosenthal R."/>
            <person name="Allen A."/>
            <person name="Leadbetter J.R."/>
            <person name="Paulsen I.T."/>
        </authorList>
    </citation>
    <scope>NUCLEOTIDE SEQUENCE [LARGE SCALE GENOMIC DNA]</scope>
    <source>
        <strain evidence="3">ATCC BAA-888 / DSM 13862 / ZAS-9</strain>
    </source>
</reference>
<keyword evidence="1" id="KW-0472">Membrane</keyword>
<evidence type="ECO:0000313" key="2">
    <source>
        <dbReference type="EMBL" id="AEF82804.1"/>
    </source>
</evidence>
<evidence type="ECO:0000256" key="1">
    <source>
        <dbReference type="SAM" id="Phobius"/>
    </source>
</evidence>
<dbReference type="Proteomes" id="UP000009222">
    <property type="component" value="Chromosome"/>
</dbReference>
<gene>
    <name evidence="2" type="ordered locus">TREAZ_0862</name>
</gene>
<accession>F5Y9H6</accession>
<keyword evidence="3" id="KW-1185">Reference proteome</keyword>
<sequence>MSEIYARQSDLSAKYERSSAFWKKFTLIGLPVTALISGGIAALLIAAK</sequence>
<name>F5Y9H6_LEAAZ</name>
<proteinExistence type="predicted"/>
<protein>
    <submittedName>
        <fullName evidence="2">Uncharacterized protein</fullName>
    </submittedName>
</protein>
<reference evidence="2 3" key="2">
    <citation type="journal article" date="2011" name="ISME J.">
        <title>RNA-seq reveals cooperative metabolic interactions between two termite-gut spirochete species in co-culture.</title>
        <authorList>
            <person name="Rosenthal A.Z."/>
            <person name="Matson E.G."/>
            <person name="Eldar A."/>
            <person name="Leadbetter J.R."/>
        </authorList>
    </citation>
    <scope>NUCLEOTIDE SEQUENCE [LARGE SCALE GENOMIC DNA]</scope>
    <source>
        <strain evidence="3">ATCC BAA-888 / DSM 13862 / ZAS-9</strain>
    </source>
</reference>
<organism evidence="2 3">
    <name type="scientific">Leadbettera azotonutricia (strain ATCC BAA-888 / DSM 13862 / ZAS-9)</name>
    <name type="common">Treponema azotonutricium</name>
    <dbReference type="NCBI Taxonomy" id="545695"/>
    <lineage>
        <taxon>Bacteria</taxon>
        <taxon>Pseudomonadati</taxon>
        <taxon>Spirochaetota</taxon>
        <taxon>Spirochaetia</taxon>
        <taxon>Spirochaetales</taxon>
        <taxon>Breznakiellaceae</taxon>
        <taxon>Leadbettera</taxon>
    </lineage>
</organism>
<dbReference type="EMBL" id="CP001841">
    <property type="protein sequence ID" value="AEF82804.1"/>
    <property type="molecule type" value="Genomic_DNA"/>
</dbReference>
<dbReference type="AlphaFoldDB" id="F5Y9H6"/>
<keyword evidence="1" id="KW-0812">Transmembrane</keyword>
<evidence type="ECO:0000313" key="3">
    <source>
        <dbReference type="Proteomes" id="UP000009222"/>
    </source>
</evidence>